<proteinExistence type="predicted"/>
<organism evidence="2 3">
    <name type="scientific">uncultured phage cr114_1</name>
    <dbReference type="NCBI Taxonomy" id="2772088"/>
    <lineage>
        <taxon>Viruses</taxon>
        <taxon>Duplodnaviria</taxon>
        <taxon>Heunggongvirae</taxon>
        <taxon>Uroviricota</taxon>
        <taxon>Caudoviricetes</taxon>
        <taxon>Crassvirales</taxon>
        <taxon>Suoliviridae</taxon>
        <taxon>Uncouvirinae</taxon>
        <taxon>Aurodevirus</taxon>
        <taxon>Aurodevirus intestinalis</taxon>
    </lineage>
</organism>
<dbReference type="RefSeq" id="YP_010112976.1">
    <property type="nucleotide sequence ID" value="NC_055897.1"/>
</dbReference>
<name>A0A7M1RZX2_9CAUD</name>
<feature type="region of interest" description="Disordered" evidence="1">
    <location>
        <begin position="627"/>
        <end position="646"/>
    </location>
</feature>
<accession>A0A7M1RZX2</accession>
<dbReference type="KEGG" id="vg:65131468"/>
<reference evidence="2 3" key="1">
    <citation type="submission" date="2020-07" db="EMBL/GenBank/DDBJ databases">
        <title>Taxonomic proposal: Crassvirales, a new order of highly abundant and diverse bacterial viruses.</title>
        <authorList>
            <person name="Shkoporov A.N."/>
            <person name="Stockdale S.R."/>
            <person name="Guerin E."/>
            <person name="Ross R.P."/>
            <person name="Hill C."/>
        </authorList>
    </citation>
    <scope>NUCLEOTIDE SEQUENCE [LARGE SCALE GENOMIC DNA]</scope>
</reference>
<protein>
    <submittedName>
        <fullName evidence="2">Uncharacterized protein</fullName>
    </submittedName>
</protein>
<dbReference type="Proteomes" id="UP000593725">
    <property type="component" value="Segment"/>
</dbReference>
<evidence type="ECO:0000256" key="1">
    <source>
        <dbReference type="SAM" id="MobiDB-lite"/>
    </source>
</evidence>
<dbReference type="EMBL" id="MT774404">
    <property type="protein sequence ID" value="QOR60003.1"/>
    <property type="molecule type" value="Genomic_DNA"/>
</dbReference>
<evidence type="ECO:0000313" key="3">
    <source>
        <dbReference type="Proteomes" id="UP000593725"/>
    </source>
</evidence>
<sequence>MLANRYDRAAEAPILNTYVPINFGELYRIGSAQKEAVDLAARELTNNLKTFAEFQSPSAIDTENYYKNSIGKFADLVLEASTNPDAMKDANFRARLQLRINSLDYSALSQLKESANNLRLGLLTRAKMKAEGLYNEDWDESDIANYDTLGTKKVFEDISPVKFMTANQLSNPYFDNLKPGSLGVQWKDGVKYQVTGNNMDDLYAVANAHYNDLINTPQGQKYYQLMLKNTGGDADAARQQFIDMIASSLIDRTRRPQLTVDPLWLVLAKAAASRTGRDEIIRPNPTRLDFLNESITRSVQSRIGSRFDQYRDYIESLVNKYPNTKIAQDAKKGVKNIDNMMNSYMQLNQAAMQYSNAYRATGDDNALIAARSASDAADKLQAQMIGLANKHVLRDEFQKKSGFSPVSVDGNKEYSKKGYLQGVNSALDMIKGNVSLLESDDLLTGIGASQLEIKDENGTTKKVYQFNDSRGFLLPETVFQIASETTPRKAERVAGFGRDTSFPLKEVLESGNLADVQFLPEGKMVKVGPGTFALSGKIRIPKERIEQALGTGLWSDKGLTQGFADNLIAPFGRQSTRTALKDLYKASEVTEVVGEDGHEYFEMDIFKALPSTNNAPEFWQRVNQRWQGGSPTGIGGTSQAKEEYGTSALQTLGSVR</sequence>
<keyword evidence="3" id="KW-1185">Reference proteome</keyword>
<evidence type="ECO:0000313" key="2">
    <source>
        <dbReference type="EMBL" id="QOR60003.1"/>
    </source>
</evidence>
<dbReference type="GeneID" id="65131468"/>